<dbReference type="OrthoDB" id="1425482at2"/>
<gene>
    <name evidence="2" type="ORF">FRX97_07800</name>
</gene>
<keyword evidence="1" id="KW-1133">Transmembrane helix</keyword>
<organism evidence="2 3">
    <name type="scientific">Luteibaculum oceani</name>
    <dbReference type="NCBI Taxonomy" id="1294296"/>
    <lineage>
        <taxon>Bacteria</taxon>
        <taxon>Pseudomonadati</taxon>
        <taxon>Bacteroidota</taxon>
        <taxon>Flavobacteriia</taxon>
        <taxon>Flavobacteriales</taxon>
        <taxon>Luteibaculaceae</taxon>
        <taxon>Luteibaculum</taxon>
    </lineage>
</organism>
<feature type="transmembrane region" description="Helical" evidence="1">
    <location>
        <begin position="167"/>
        <end position="188"/>
    </location>
</feature>
<protein>
    <submittedName>
        <fullName evidence="2">Uncharacterized protein</fullName>
    </submittedName>
</protein>
<keyword evidence="3" id="KW-1185">Reference proteome</keyword>
<feature type="transmembrane region" description="Helical" evidence="1">
    <location>
        <begin position="200"/>
        <end position="221"/>
    </location>
</feature>
<dbReference type="RefSeq" id="WP_147014638.1">
    <property type="nucleotide sequence ID" value="NZ_VORB01000006.1"/>
</dbReference>
<dbReference type="EMBL" id="VORB01000006">
    <property type="protein sequence ID" value="TXC78611.1"/>
    <property type="molecule type" value="Genomic_DNA"/>
</dbReference>
<reference evidence="2 3" key="1">
    <citation type="submission" date="2019-08" db="EMBL/GenBank/DDBJ databases">
        <title>Genome of Luteibaculum oceani JCM 18817.</title>
        <authorList>
            <person name="Bowman J.P."/>
        </authorList>
    </citation>
    <scope>NUCLEOTIDE SEQUENCE [LARGE SCALE GENOMIC DNA]</scope>
    <source>
        <strain evidence="2 3">JCM 18817</strain>
    </source>
</reference>
<accession>A0A5C6V1Q2</accession>
<evidence type="ECO:0000256" key="1">
    <source>
        <dbReference type="SAM" id="Phobius"/>
    </source>
</evidence>
<comment type="caution">
    <text evidence="2">The sequence shown here is derived from an EMBL/GenBank/DDBJ whole genome shotgun (WGS) entry which is preliminary data.</text>
</comment>
<dbReference type="AlphaFoldDB" id="A0A5C6V1Q2"/>
<evidence type="ECO:0000313" key="3">
    <source>
        <dbReference type="Proteomes" id="UP000321168"/>
    </source>
</evidence>
<proteinExistence type="predicted"/>
<evidence type="ECO:0000313" key="2">
    <source>
        <dbReference type="EMBL" id="TXC78611.1"/>
    </source>
</evidence>
<keyword evidence="1" id="KW-0812">Transmembrane</keyword>
<dbReference type="Proteomes" id="UP000321168">
    <property type="component" value="Unassembled WGS sequence"/>
</dbReference>
<sequence>MKLGIDLLKHLEDIKGANNAINEAKAILNAEVLLAEREQNQFKTAEGLGEIDEGLLNEKRCYTINQIKELALRYRLRFLPIKYFKNIVPTEAFNKINHLKKLTGNQEIENSLYILAPEEMFRLSDINSDPILFAATSSGRYYYIHKWGGELNPVRALYGRVLRNERWTITSILLLGILFGMLLPEFIFKNSAVQLGASSLFLFKSFYGIFVCSAVFSYWFFLRCSGLNNRIWNSKHFNF</sequence>
<name>A0A5C6V1Q2_9FLAO</name>
<keyword evidence="1" id="KW-0472">Membrane</keyword>